<reference evidence="9 10" key="1">
    <citation type="submission" date="2019-03" db="EMBL/GenBank/DDBJ databases">
        <title>Metabolic potential of uncultured bacteria and archaea associated with petroleum seepage in deep-sea sediments.</title>
        <authorList>
            <person name="Dong X."/>
            <person name="Hubert C."/>
        </authorList>
    </citation>
    <scope>NUCLEOTIDE SEQUENCE [LARGE SCALE GENOMIC DNA]</scope>
    <source>
        <strain evidence="9">E29_bin36</strain>
    </source>
</reference>
<dbReference type="InterPro" id="IPR017856">
    <property type="entry name" value="Integrase-like_N"/>
</dbReference>
<dbReference type="InterPro" id="IPR049083">
    <property type="entry name" value="TACO1_YebC_N"/>
</dbReference>
<evidence type="ECO:0000313" key="10">
    <source>
        <dbReference type="Proteomes" id="UP000315534"/>
    </source>
</evidence>
<dbReference type="Pfam" id="PF20772">
    <property type="entry name" value="TACO1_YebC_N"/>
    <property type="match status" value="1"/>
</dbReference>
<dbReference type="InterPro" id="IPR002876">
    <property type="entry name" value="Transcrip_reg_TACO1-like"/>
</dbReference>
<dbReference type="Pfam" id="PF01709">
    <property type="entry name" value="Transcrip_reg"/>
    <property type="match status" value="1"/>
</dbReference>
<evidence type="ECO:0000313" key="9">
    <source>
        <dbReference type="EMBL" id="TET79823.1"/>
    </source>
</evidence>
<accession>A0A523XKJ8</accession>
<dbReference type="GO" id="GO:0006355">
    <property type="term" value="P:regulation of DNA-templated transcription"/>
    <property type="evidence" value="ECO:0007669"/>
    <property type="project" value="UniProtKB-UniRule"/>
</dbReference>
<dbReference type="FunFam" id="1.10.10.200:FF:000002">
    <property type="entry name" value="Probable transcriptional regulatory protein CLM62_37755"/>
    <property type="match status" value="1"/>
</dbReference>
<dbReference type="Gene3D" id="1.10.10.200">
    <property type="match status" value="1"/>
</dbReference>
<protein>
    <recommendedName>
        <fullName evidence="6">Probable transcriptional regulatory protein E3J38_06680</fullName>
    </recommendedName>
</protein>
<evidence type="ECO:0000256" key="3">
    <source>
        <dbReference type="ARBA" id="ARBA00023015"/>
    </source>
</evidence>
<dbReference type="HAMAP" id="MF_00693">
    <property type="entry name" value="Transcrip_reg_TACO1"/>
    <property type="match status" value="1"/>
</dbReference>
<dbReference type="AlphaFoldDB" id="A0A523XKJ8"/>
<feature type="domain" description="TACO1/YebC-like N-terminal" evidence="8">
    <location>
        <begin position="5"/>
        <end position="76"/>
    </location>
</feature>
<dbReference type="Gene3D" id="3.30.70.980">
    <property type="match status" value="2"/>
</dbReference>
<keyword evidence="5 6" id="KW-0804">Transcription</keyword>
<dbReference type="NCBIfam" id="NF009044">
    <property type="entry name" value="PRK12378.1"/>
    <property type="match status" value="1"/>
</dbReference>
<dbReference type="NCBIfam" id="NF001030">
    <property type="entry name" value="PRK00110.1"/>
    <property type="match status" value="1"/>
</dbReference>
<comment type="caution">
    <text evidence="9">The sequence shown here is derived from an EMBL/GenBank/DDBJ whole genome shotgun (WGS) entry which is preliminary data.</text>
</comment>
<dbReference type="PANTHER" id="PTHR12532:SF6">
    <property type="entry name" value="TRANSCRIPTIONAL REGULATORY PROTEIN YEBC-RELATED"/>
    <property type="match status" value="1"/>
</dbReference>
<dbReference type="InterPro" id="IPR029072">
    <property type="entry name" value="YebC-like"/>
</dbReference>
<dbReference type="GO" id="GO:0005829">
    <property type="term" value="C:cytosol"/>
    <property type="evidence" value="ECO:0007669"/>
    <property type="project" value="TreeGrafter"/>
</dbReference>
<evidence type="ECO:0000256" key="1">
    <source>
        <dbReference type="ARBA" id="ARBA00008724"/>
    </source>
</evidence>
<dbReference type="InterPro" id="IPR026564">
    <property type="entry name" value="Transcrip_reg_TACO1-like_dom3"/>
</dbReference>
<comment type="similarity">
    <text evidence="1 6">Belongs to the TACO1 family.</text>
</comment>
<evidence type="ECO:0000256" key="4">
    <source>
        <dbReference type="ARBA" id="ARBA00023125"/>
    </source>
</evidence>
<evidence type="ECO:0000256" key="6">
    <source>
        <dbReference type="HAMAP-Rule" id="MF_00693"/>
    </source>
</evidence>
<evidence type="ECO:0000256" key="5">
    <source>
        <dbReference type="ARBA" id="ARBA00023163"/>
    </source>
</evidence>
<dbReference type="PANTHER" id="PTHR12532">
    <property type="entry name" value="TRANSLATIONAL ACTIVATOR OF CYTOCHROME C OXIDASE 1"/>
    <property type="match status" value="1"/>
</dbReference>
<dbReference type="NCBIfam" id="TIGR01033">
    <property type="entry name" value="YebC/PmpR family DNA-binding transcriptional regulator"/>
    <property type="match status" value="1"/>
</dbReference>
<proteinExistence type="inferred from homology"/>
<dbReference type="EMBL" id="SOIP01000392">
    <property type="protein sequence ID" value="TET79823.1"/>
    <property type="molecule type" value="Genomic_DNA"/>
</dbReference>
<keyword evidence="2 6" id="KW-0963">Cytoplasm</keyword>
<evidence type="ECO:0000259" key="8">
    <source>
        <dbReference type="Pfam" id="PF20772"/>
    </source>
</evidence>
<feature type="domain" description="TACO1/YebC-like second and third" evidence="7">
    <location>
        <begin position="82"/>
        <end position="237"/>
    </location>
</feature>
<organism evidence="9 10">
    <name type="scientific">candidate division TA06 bacterium</name>
    <dbReference type="NCBI Taxonomy" id="2250710"/>
    <lineage>
        <taxon>Bacteria</taxon>
        <taxon>Bacteria division TA06</taxon>
    </lineage>
</organism>
<keyword evidence="3 6" id="KW-0805">Transcription regulation</keyword>
<sequence>MSGHSKWSTIKRKKGKADAQRGKIFSKLIKEITVAAREGGGDPEGNRRLRTAIAMAKAANMPAQNVERAIKRGTGELPGVSYEEVSYEGYGPGGTAMLVDCMTDNRNRTTADVRKAFSKHGGSLGSAGCVSWMFSLKGVIMIDKSKVDEDTLLSVALEAGADDVGSEANTYEIVTDLTNFEQVKKSLENKKIEYTSAERTKVPQSTVKLTGKKAEQMLKLIEAIEELDDVQDVYANFDIPEEVMVSLAG</sequence>
<gene>
    <name evidence="9" type="ORF">E3J38_06680</name>
</gene>
<dbReference type="InterPro" id="IPR048300">
    <property type="entry name" value="TACO1_YebC-like_2nd/3rd_dom"/>
</dbReference>
<name>A0A523XKJ8_UNCT6</name>
<comment type="subcellular location">
    <subcellularLocation>
        <location evidence="6">Cytoplasm</location>
    </subcellularLocation>
</comment>
<dbReference type="GO" id="GO:0003677">
    <property type="term" value="F:DNA binding"/>
    <property type="evidence" value="ECO:0007669"/>
    <property type="project" value="UniProtKB-UniRule"/>
</dbReference>
<dbReference type="SUPFAM" id="SSF75625">
    <property type="entry name" value="YebC-like"/>
    <property type="match status" value="1"/>
</dbReference>
<keyword evidence="4 6" id="KW-0238">DNA-binding</keyword>
<evidence type="ECO:0000256" key="2">
    <source>
        <dbReference type="ARBA" id="ARBA00022490"/>
    </source>
</evidence>
<dbReference type="Proteomes" id="UP000315534">
    <property type="component" value="Unassembled WGS sequence"/>
</dbReference>
<evidence type="ECO:0000259" key="7">
    <source>
        <dbReference type="Pfam" id="PF01709"/>
    </source>
</evidence>